<evidence type="ECO:0000256" key="1">
    <source>
        <dbReference type="SAM" id="Coils"/>
    </source>
</evidence>
<evidence type="ECO:0000259" key="2">
    <source>
        <dbReference type="Pfam" id="PF09331"/>
    </source>
</evidence>
<dbReference type="AlphaFoldDB" id="A0AAD9ZTK1"/>
<keyword evidence="1" id="KW-0175">Coiled coil</keyword>
<keyword evidence="4" id="KW-1185">Reference proteome</keyword>
<evidence type="ECO:0000313" key="3">
    <source>
        <dbReference type="EMBL" id="KAK3193025.1"/>
    </source>
</evidence>
<proteinExistence type="predicted"/>
<name>A0AAD9ZTK1_9ROSI</name>
<comment type="caution">
    <text evidence="3">The sequence shown here is derived from an EMBL/GenBank/DDBJ whole genome shotgun (WGS) entry which is preliminary data.</text>
</comment>
<sequence length="483" mass="56662">MVNLKSRLKTPESYWYPAIITRHNHIELLNVIEAAIKEPVINGVVEDGGNEQQRFGESCFGHFLRMHRGLQFSGGIVHRLLLRELHHDGPTDEMRFMLGRHSVRFSKVEFYLITGLKFGIIPDMTQIEAVENGIHQRYFGGRDLITLEELQAMIQLGQWEQQYDVVKLCLVLLLNCFLIGLDEREFIPLWQLRLVEDLVSFEAFPWGSHVYKYSIYGFINALHGRRQRFEKRQQKKGIENHKKERYSIFGFSYVLLIFSFEVIPELAREFATRRNVDPIPRILRWEFNRRPRPNKLSKVFKARMLAELQLTPIDQELNTWYYQGINECGNLYPAPSSMDNMPDVTFEPDGDDGRHRTEADDIMPRTRSRRRVVENSGRHIRQRRIRVRLNRIPVAHSHIPECDESGGGCQSSDPVSVGARFDDREHARSPLREEVQDHWTRQIDEVKKAVQQLQEEFQASEQGRQQQHEEVMRMLCRLQGSST</sequence>
<protein>
    <recommendedName>
        <fullName evidence="2">DUF1985 domain-containing protein</fullName>
    </recommendedName>
</protein>
<feature type="coiled-coil region" evidence="1">
    <location>
        <begin position="436"/>
        <end position="470"/>
    </location>
</feature>
<organism evidence="3 4">
    <name type="scientific">Dipteronia sinensis</name>
    <dbReference type="NCBI Taxonomy" id="43782"/>
    <lineage>
        <taxon>Eukaryota</taxon>
        <taxon>Viridiplantae</taxon>
        <taxon>Streptophyta</taxon>
        <taxon>Embryophyta</taxon>
        <taxon>Tracheophyta</taxon>
        <taxon>Spermatophyta</taxon>
        <taxon>Magnoliopsida</taxon>
        <taxon>eudicotyledons</taxon>
        <taxon>Gunneridae</taxon>
        <taxon>Pentapetalae</taxon>
        <taxon>rosids</taxon>
        <taxon>malvids</taxon>
        <taxon>Sapindales</taxon>
        <taxon>Sapindaceae</taxon>
        <taxon>Hippocastanoideae</taxon>
        <taxon>Acereae</taxon>
        <taxon>Dipteronia</taxon>
    </lineage>
</organism>
<accession>A0AAD9ZTK1</accession>
<dbReference type="Proteomes" id="UP001281410">
    <property type="component" value="Unassembled WGS sequence"/>
</dbReference>
<gene>
    <name evidence="3" type="ORF">Dsin_024335</name>
</gene>
<evidence type="ECO:0000313" key="4">
    <source>
        <dbReference type="Proteomes" id="UP001281410"/>
    </source>
</evidence>
<dbReference type="Pfam" id="PF09331">
    <property type="entry name" value="DUF1985"/>
    <property type="match status" value="1"/>
</dbReference>
<dbReference type="InterPro" id="IPR015410">
    <property type="entry name" value="DUF1985"/>
</dbReference>
<dbReference type="PANTHER" id="PTHR48449">
    <property type="entry name" value="DUF1985 DOMAIN-CONTAINING PROTEIN"/>
    <property type="match status" value="1"/>
</dbReference>
<dbReference type="PANTHER" id="PTHR48449:SF1">
    <property type="entry name" value="DUF1985 DOMAIN-CONTAINING PROTEIN"/>
    <property type="match status" value="1"/>
</dbReference>
<feature type="domain" description="DUF1985" evidence="2">
    <location>
        <begin position="81"/>
        <end position="213"/>
    </location>
</feature>
<dbReference type="EMBL" id="JANJYJ010000008">
    <property type="protein sequence ID" value="KAK3193025.1"/>
    <property type="molecule type" value="Genomic_DNA"/>
</dbReference>
<reference evidence="3" key="1">
    <citation type="journal article" date="2023" name="Plant J.">
        <title>Genome sequences and population genomics provide insights into the demographic history, inbreeding, and mutation load of two 'living fossil' tree species of Dipteronia.</title>
        <authorList>
            <person name="Feng Y."/>
            <person name="Comes H.P."/>
            <person name="Chen J."/>
            <person name="Zhu S."/>
            <person name="Lu R."/>
            <person name="Zhang X."/>
            <person name="Li P."/>
            <person name="Qiu J."/>
            <person name="Olsen K.M."/>
            <person name="Qiu Y."/>
        </authorList>
    </citation>
    <scope>NUCLEOTIDE SEQUENCE</scope>
    <source>
        <strain evidence="3">NBL</strain>
    </source>
</reference>